<keyword evidence="2" id="KW-1185">Reference proteome</keyword>
<comment type="caution">
    <text evidence="1">The sequence shown here is derived from an EMBL/GenBank/DDBJ whole genome shotgun (WGS) entry which is preliminary data.</text>
</comment>
<accession>A0A9Q0NF69</accession>
<dbReference type="AlphaFoldDB" id="A0A9Q0NF69"/>
<proteinExistence type="predicted"/>
<reference evidence="1" key="1">
    <citation type="submission" date="2022-07" db="EMBL/GenBank/DDBJ databases">
        <authorList>
            <person name="Trinca V."/>
            <person name="Uliana J.V.C."/>
            <person name="Torres T.T."/>
            <person name="Ward R.J."/>
            <person name="Monesi N."/>
        </authorList>
    </citation>
    <scope>NUCLEOTIDE SEQUENCE</scope>
    <source>
        <strain evidence="1">HSMRA1968</strain>
        <tissue evidence="1">Whole embryos</tissue>
    </source>
</reference>
<name>A0A9Q0NF69_9DIPT</name>
<evidence type="ECO:0000313" key="2">
    <source>
        <dbReference type="Proteomes" id="UP001151699"/>
    </source>
</evidence>
<evidence type="ECO:0000313" key="1">
    <source>
        <dbReference type="EMBL" id="KAJ6649128.1"/>
    </source>
</evidence>
<sequence length="19" mass="2239">MDNERQPRPYVYSPSIGET</sequence>
<gene>
    <name evidence="1" type="ORF">Bhyg_04361</name>
</gene>
<protein>
    <submittedName>
        <fullName evidence="1">Uncharacterized protein</fullName>
    </submittedName>
</protein>
<dbReference type="EMBL" id="WJQU01000001">
    <property type="protein sequence ID" value="KAJ6649128.1"/>
    <property type="molecule type" value="Genomic_DNA"/>
</dbReference>
<organism evidence="1 2">
    <name type="scientific">Pseudolycoriella hygida</name>
    <dbReference type="NCBI Taxonomy" id="35572"/>
    <lineage>
        <taxon>Eukaryota</taxon>
        <taxon>Metazoa</taxon>
        <taxon>Ecdysozoa</taxon>
        <taxon>Arthropoda</taxon>
        <taxon>Hexapoda</taxon>
        <taxon>Insecta</taxon>
        <taxon>Pterygota</taxon>
        <taxon>Neoptera</taxon>
        <taxon>Endopterygota</taxon>
        <taxon>Diptera</taxon>
        <taxon>Nematocera</taxon>
        <taxon>Sciaroidea</taxon>
        <taxon>Sciaridae</taxon>
        <taxon>Pseudolycoriella</taxon>
    </lineage>
</organism>
<dbReference type="Proteomes" id="UP001151699">
    <property type="component" value="Chromosome A"/>
</dbReference>